<feature type="compositionally biased region" description="Low complexity" evidence="1">
    <location>
        <begin position="55"/>
        <end position="64"/>
    </location>
</feature>
<comment type="caution">
    <text evidence="2">The sequence shown here is derived from an EMBL/GenBank/DDBJ whole genome shotgun (WGS) entry which is preliminary data.</text>
</comment>
<dbReference type="EMBL" id="BAABHJ010000008">
    <property type="protein sequence ID" value="GAA4608502.1"/>
    <property type="molecule type" value="Genomic_DNA"/>
</dbReference>
<sequence>MLASVAVLAVCAGCGSSGGKAASSPSGSAGKTGANGFAAYAACLRQHGVNIPTARPSGRPSGQPGRQGGGFGRGFGDISQEARDACQSLAPQGQRQGMQELQAFRSCLKDHGVTLPTPTPGAVRSPDANRTPGARPSPGMRYLGGLKTSDPKVAAALKTCKPLLPTFSPRPSAS</sequence>
<evidence type="ECO:0000313" key="3">
    <source>
        <dbReference type="Proteomes" id="UP001500212"/>
    </source>
</evidence>
<accession>A0ABP8THM5</accession>
<organism evidence="2 3">
    <name type="scientific">Actinoallomurus liliacearum</name>
    <dbReference type="NCBI Taxonomy" id="1080073"/>
    <lineage>
        <taxon>Bacteria</taxon>
        <taxon>Bacillati</taxon>
        <taxon>Actinomycetota</taxon>
        <taxon>Actinomycetes</taxon>
        <taxon>Streptosporangiales</taxon>
        <taxon>Thermomonosporaceae</taxon>
        <taxon>Actinoallomurus</taxon>
    </lineage>
</organism>
<feature type="region of interest" description="Disordered" evidence="1">
    <location>
        <begin position="50"/>
        <end position="77"/>
    </location>
</feature>
<name>A0ABP8THM5_9ACTN</name>
<reference evidence="3" key="1">
    <citation type="journal article" date="2019" name="Int. J. Syst. Evol. Microbiol.">
        <title>The Global Catalogue of Microorganisms (GCM) 10K type strain sequencing project: providing services to taxonomists for standard genome sequencing and annotation.</title>
        <authorList>
            <consortium name="The Broad Institute Genomics Platform"/>
            <consortium name="The Broad Institute Genome Sequencing Center for Infectious Disease"/>
            <person name="Wu L."/>
            <person name="Ma J."/>
        </authorList>
    </citation>
    <scope>NUCLEOTIDE SEQUENCE [LARGE SCALE GENOMIC DNA]</scope>
    <source>
        <strain evidence="3">JCM 17938</strain>
    </source>
</reference>
<evidence type="ECO:0000313" key="2">
    <source>
        <dbReference type="EMBL" id="GAA4608502.1"/>
    </source>
</evidence>
<feature type="region of interest" description="Disordered" evidence="1">
    <location>
        <begin position="111"/>
        <end position="147"/>
    </location>
</feature>
<evidence type="ECO:0008006" key="4">
    <source>
        <dbReference type="Google" id="ProtNLM"/>
    </source>
</evidence>
<protein>
    <recommendedName>
        <fullName evidence="4">Lipoprotein</fullName>
    </recommendedName>
</protein>
<evidence type="ECO:0000256" key="1">
    <source>
        <dbReference type="SAM" id="MobiDB-lite"/>
    </source>
</evidence>
<feature type="compositionally biased region" description="Gly residues" evidence="1">
    <location>
        <begin position="65"/>
        <end position="75"/>
    </location>
</feature>
<gene>
    <name evidence="2" type="ORF">GCM10023195_33390</name>
</gene>
<proteinExistence type="predicted"/>
<dbReference type="Proteomes" id="UP001500212">
    <property type="component" value="Unassembled WGS sequence"/>
</dbReference>
<keyword evidence="3" id="KW-1185">Reference proteome</keyword>